<evidence type="ECO:0000313" key="3">
    <source>
        <dbReference type="Proteomes" id="UP001066276"/>
    </source>
</evidence>
<name>A0AAV7WZG9_PLEWA</name>
<organism evidence="2 3">
    <name type="scientific">Pleurodeles waltl</name>
    <name type="common">Iberian ribbed newt</name>
    <dbReference type="NCBI Taxonomy" id="8319"/>
    <lineage>
        <taxon>Eukaryota</taxon>
        <taxon>Metazoa</taxon>
        <taxon>Chordata</taxon>
        <taxon>Craniata</taxon>
        <taxon>Vertebrata</taxon>
        <taxon>Euteleostomi</taxon>
        <taxon>Amphibia</taxon>
        <taxon>Batrachia</taxon>
        <taxon>Caudata</taxon>
        <taxon>Salamandroidea</taxon>
        <taxon>Salamandridae</taxon>
        <taxon>Pleurodelinae</taxon>
        <taxon>Pleurodeles</taxon>
    </lineage>
</organism>
<dbReference type="EMBL" id="JANPWB010000001">
    <property type="protein sequence ID" value="KAJ1218271.1"/>
    <property type="molecule type" value="Genomic_DNA"/>
</dbReference>
<proteinExistence type="predicted"/>
<accession>A0AAV7WZG9</accession>
<evidence type="ECO:0000256" key="1">
    <source>
        <dbReference type="SAM" id="MobiDB-lite"/>
    </source>
</evidence>
<feature type="region of interest" description="Disordered" evidence="1">
    <location>
        <begin position="1"/>
        <end position="90"/>
    </location>
</feature>
<dbReference type="Proteomes" id="UP001066276">
    <property type="component" value="Chromosome 1_1"/>
</dbReference>
<reference evidence="2" key="1">
    <citation type="journal article" date="2022" name="bioRxiv">
        <title>Sequencing and chromosome-scale assembly of the giantPleurodeles waltlgenome.</title>
        <authorList>
            <person name="Brown T."/>
            <person name="Elewa A."/>
            <person name="Iarovenko S."/>
            <person name="Subramanian E."/>
            <person name="Araus A.J."/>
            <person name="Petzold A."/>
            <person name="Susuki M."/>
            <person name="Suzuki K.-i.T."/>
            <person name="Hayashi T."/>
            <person name="Toyoda A."/>
            <person name="Oliveira C."/>
            <person name="Osipova E."/>
            <person name="Leigh N.D."/>
            <person name="Simon A."/>
            <person name="Yun M.H."/>
        </authorList>
    </citation>
    <scope>NUCLEOTIDE SEQUENCE</scope>
    <source>
        <strain evidence="2">20211129_DDA</strain>
        <tissue evidence="2">Liver</tissue>
    </source>
</reference>
<protein>
    <submittedName>
        <fullName evidence="2">Uncharacterized protein</fullName>
    </submittedName>
</protein>
<comment type="caution">
    <text evidence="2">The sequence shown here is derived from an EMBL/GenBank/DDBJ whole genome shotgun (WGS) entry which is preliminary data.</text>
</comment>
<dbReference type="AlphaFoldDB" id="A0AAV7WZG9"/>
<feature type="compositionally biased region" description="Low complexity" evidence="1">
    <location>
        <begin position="79"/>
        <end position="90"/>
    </location>
</feature>
<feature type="compositionally biased region" description="Low complexity" evidence="1">
    <location>
        <begin position="1"/>
        <end position="15"/>
    </location>
</feature>
<sequence length="90" mass="9268">MTPVATPAATPAAAPLSGDNVPAAHDRWAPRTHRLATGGTLRSGGAGRRGALSRPQEEPPPDQAPLCSPQPPFSHRGPARPAQPRPQGCN</sequence>
<evidence type="ECO:0000313" key="2">
    <source>
        <dbReference type="EMBL" id="KAJ1218271.1"/>
    </source>
</evidence>
<gene>
    <name evidence="2" type="ORF">NDU88_005854</name>
</gene>
<keyword evidence="3" id="KW-1185">Reference proteome</keyword>